<dbReference type="AlphaFoldDB" id="A0AAV4CAJ1"/>
<comment type="caution">
    <text evidence="2">The sequence shown here is derived from an EMBL/GenBank/DDBJ whole genome shotgun (WGS) entry which is preliminary data.</text>
</comment>
<protein>
    <submittedName>
        <fullName evidence="2">PiggyBac transposable element-derived protein 4-like</fullName>
    </submittedName>
</protein>
<reference evidence="2 3" key="1">
    <citation type="journal article" date="2021" name="Elife">
        <title>Chloroplast acquisition without the gene transfer in kleptoplastic sea slugs, Plakobranchus ocellatus.</title>
        <authorList>
            <person name="Maeda T."/>
            <person name="Takahashi S."/>
            <person name="Yoshida T."/>
            <person name="Shimamura S."/>
            <person name="Takaki Y."/>
            <person name="Nagai Y."/>
            <person name="Toyoda A."/>
            <person name="Suzuki Y."/>
            <person name="Arimoto A."/>
            <person name="Ishii H."/>
            <person name="Satoh N."/>
            <person name="Nishiyama T."/>
            <person name="Hasebe M."/>
            <person name="Maruyama T."/>
            <person name="Minagawa J."/>
            <person name="Obokata J."/>
            <person name="Shigenobu S."/>
        </authorList>
    </citation>
    <scope>NUCLEOTIDE SEQUENCE [LARGE SCALE GENOMIC DNA]</scope>
</reference>
<dbReference type="EMBL" id="BLXT01005987">
    <property type="protein sequence ID" value="GFO28003.1"/>
    <property type="molecule type" value="Genomic_DNA"/>
</dbReference>
<proteinExistence type="predicted"/>
<dbReference type="PANTHER" id="PTHR46599:SF3">
    <property type="entry name" value="PIGGYBAC TRANSPOSABLE ELEMENT-DERIVED PROTEIN 4"/>
    <property type="match status" value="1"/>
</dbReference>
<evidence type="ECO:0000313" key="2">
    <source>
        <dbReference type="EMBL" id="GFO28003.1"/>
    </source>
</evidence>
<keyword evidence="3" id="KW-1185">Reference proteome</keyword>
<name>A0AAV4CAJ1_9GAST</name>
<sequence length="281" mass="31560">MFTFEIYKDTSDPGDRHEEVVTYTVVMRLMNTSNPLHMGYHLGLDYFTSPKLLFDLFSCHTPSTVTVTKNRKGLPQSVVKAKLAKYDVAVWCKGTLFCGAYKGNTHQPTFLSTYGTKGNTETTNTKGKTQTSPTIISEYNRAMGANIGRTDNIRNKPTHHAKFPTPPFVYSSVFQLYPEQRSILVDEADLTVLGSTIMKTSEQRKILEERHSVPIMLHSAYNLQQKMGVGRVNGDKDDVKCEAIIRDIMADHGYGEVGWDEEGVVQYCCFTTTVMKGMLQA</sequence>
<evidence type="ECO:0000259" key="1">
    <source>
        <dbReference type="Pfam" id="PF13843"/>
    </source>
</evidence>
<gene>
    <name evidence="2" type="ORF">PoB_005450800</name>
</gene>
<dbReference type="Pfam" id="PF13843">
    <property type="entry name" value="DDE_Tnp_1_7"/>
    <property type="match status" value="1"/>
</dbReference>
<evidence type="ECO:0000313" key="3">
    <source>
        <dbReference type="Proteomes" id="UP000735302"/>
    </source>
</evidence>
<organism evidence="2 3">
    <name type="scientific">Plakobranchus ocellatus</name>
    <dbReference type="NCBI Taxonomy" id="259542"/>
    <lineage>
        <taxon>Eukaryota</taxon>
        <taxon>Metazoa</taxon>
        <taxon>Spiralia</taxon>
        <taxon>Lophotrochozoa</taxon>
        <taxon>Mollusca</taxon>
        <taxon>Gastropoda</taxon>
        <taxon>Heterobranchia</taxon>
        <taxon>Euthyneura</taxon>
        <taxon>Panpulmonata</taxon>
        <taxon>Sacoglossa</taxon>
        <taxon>Placobranchoidea</taxon>
        <taxon>Plakobranchidae</taxon>
        <taxon>Plakobranchus</taxon>
    </lineage>
</organism>
<dbReference type="PANTHER" id="PTHR46599">
    <property type="entry name" value="PIGGYBAC TRANSPOSABLE ELEMENT-DERIVED PROTEIN 4"/>
    <property type="match status" value="1"/>
</dbReference>
<dbReference type="InterPro" id="IPR029526">
    <property type="entry name" value="PGBD"/>
</dbReference>
<dbReference type="Proteomes" id="UP000735302">
    <property type="component" value="Unassembled WGS sequence"/>
</dbReference>
<accession>A0AAV4CAJ1</accession>
<feature type="domain" description="PiggyBac transposable element-derived protein" evidence="1">
    <location>
        <begin position="2"/>
        <end position="157"/>
    </location>
</feature>